<dbReference type="KEGG" id="mkc:kam1_2156"/>
<keyword evidence="5" id="KW-1185">Reference proteome</keyword>
<dbReference type="Gene3D" id="3.40.50.410">
    <property type="entry name" value="von Willebrand factor, type A domain"/>
    <property type="match status" value="1"/>
</dbReference>
<reference evidence="4" key="2">
    <citation type="journal article" date="2019" name="BMC Genomics">
        <title>Complete genome sequence analysis of the thermoacidophilic verrucomicrobial methanotroph 'Candidatus Methylacidiphilum kamchatkense' strain Kam1 and comparison with its closest relatives.</title>
        <authorList>
            <person name="Kruse T."/>
            <person name="Ratnadevi C.M."/>
            <person name="Erikstad H.A."/>
            <person name="Birkeland N.K."/>
        </authorList>
    </citation>
    <scope>NUCLEOTIDE SEQUENCE</scope>
    <source>
        <strain evidence="4">Kam1</strain>
    </source>
</reference>
<organism evidence="4 6">
    <name type="scientific">Methylacidiphilum kamchatkense Kam1</name>
    <dbReference type="NCBI Taxonomy" id="1202785"/>
    <lineage>
        <taxon>Bacteria</taxon>
        <taxon>Pseudomonadati</taxon>
        <taxon>Verrucomicrobiota</taxon>
        <taxon>Methylacidiphilae</taxon>
        <taxon>Methylacidiphilales</taxon>
        <taxon>Methylacidiphilaceae</taxon>
        <taxon>Methylacidiphilum (ex Ratnadevi et al. 2023)</taxon>
    </lineage>
</organism>
<dbReference type="RefSeq" id="WP_039721499.1">
    <property type="nucleotide sequence ID" value="NZ_CP037899.1"/>
</dbReference>
<evidence type="ECO:0000313" key="5">
    <source>
        <dbReference type="Proteomes" id="UP000031594"/>
    </source>
</evidence>
<dbReference type="Pfam" id="PF13519">
    <property type="entry name" value="VWA_2"/>
    <property type="match status" value="1"/>
</dbReference>
<proteinExistence type="predicted"/>
<dbReference type="PANTHER" id="PTHR22550:SF14">
    <property type="entry name" value="VWFA DOMAIN-CONTAINING PROTEIN"/>
    <property type="match status" value="1"/>
</dbReference>
<feature type="domain" description="VWFA" evidence="2">
    <location>
        <begin position="91"/>
        <end position="313"/>
    </location>
</feature>
<dbReference type="Pfam" id="PF07584">
    <property type="entry name" value="BatA"/>
    <property type="match status" value="1"/>
</dbReference>
<evidence type="ECO:0000256" key="1">
    <source>
        <dbReference type="SAM" id="Phobius"/>
    </source>
</evidence>
<dbReference type="SUPFAM" id="SSF53300">
    <property type="entry name" value="vWA-like"/>
    <property type="match status" value="1"/>
</dbReference>
<evidence type="ECO:0000259" key="2">
    <source>
        <dbReference type="PROSITE" id="PS50234"/>
    </source>
</evidence>
<feature type="transmembrane region" description="Helical" evidence="1">
    <location>
        <begin position="57"/>
        <end position="74"/>
    </location>
</feature>
<dbReference type="Proteomes" id="UP000315925">
    <property type="component" value="Chromosome"/>
</dbReference>
<keyword evidence="1" id="KW-0472">Membrane</keyword>
<evidence type="ECO:0000313" key="3">
    <source>
        <dbReference type="EMBL" id="KIE58540.1"/>
    </source>
</evidence>
<keyword evidence="1" id="KW-0812">Transmembrane</keyword>
<evidence type="ECO:0000313" key="4">
    <source>
        <dbReference type="EMBL" id="QDQ43364.1"/>
    </source>
</evidence>
<dbReference type="OrthoDB" id="9807628at2"/>
<protein>
    <submittedName>
        <fullName evidence="4">Ca-activated chloride channel family protein</fullName>
    </submittedName>
</protein>
<dbReference type="SMART" id="SM00327">
    <property type="entry name" value="VWA"/>
    <property type="match status" value="1"/>
</dbReference>
<dbReference type="AlphaFoldDB" id="A0A0C1V494"/>
<dbReference type="InterPro" id="IPR050768">
    <property type="entry name" value="UPF0353/GerABKA_families"/>
</dbReference>
<gene>
    <name evidence="3" type="ORF">A946_06550</name>
    <name evidence="4" type="ORF">kam1_2156</name>
</gene>
<reference evidence="3 5" key="1">
    <citation type="submission" date="2014-08" db="EMBL/GenBank/DDBJ databases">
        <title>Methylacidiphilum kamchatkense strain Kam1 draft genome sequence.</title>
        <authorList>
            <person name="Birkeland N.-K."/>
            <person name="Erikstad H.A."/>
        </authorList>
    </citation>
    <scope>NUCLEOTIDE SEQUENCE [LARGE SCALE GENOMIC DNA]</scope>
    <source>
        <strain evidence="3 5">Kam1</strain>
    </source>
</reference>
<dbReference type="InterPro" id="IPR036465">
    <property type="entry name" value="vWFA_dom_sf"/>
</dbReference>
<name>A0A0C1V494_9BACT</name>
<dbReference type="PANTHER" id="PTHR22550">
    <property type="entry name" value="SPORE GERMINATION PROTEIN"/>
    <property type="match status" value="1"/>
</dbReference>
<dbReference type="EMBL" id="JQNX01000004">
    <property type="protein sequence ID" value="KIE58540.1"/>
    <property type="molecule type" value="Genomic_DNA"/>
</dbReference>
<dbReference type="InterPro" id="IPR002035">
    <property type="entry name" value="VWF_A"/>
</dbReference>
<reference evidence="6" key="3">
    <citation type="submission" date="2019-03" db="EMBL/GenBank/DDBJ databases">
        <title>Complete genome of Methylacidiphilum kamchatkense Kam1.</title>
        <authorList>
            <person name="Kruse T."/>
            <person name="Murarilal Ratnadevi C."/>
            <person name="Erikstad H.-A."/>
            <person name="Birkeland N.-K."/>
        </authorList>
    </citation>
    <scope>NUCLEOTIDE SEQUENCE [LARGE SCALE GENOMIC DNA]</scope>
    <source>
        <strain evidence="6">kam1</strain>
    </source>
</reference>
<sequence>MQFKNPQILFGLLLLPLFLFLYYHQNSASKATFAHLFKVFFSHQGVEIKREESQKNPIPWLFLLSSILFIVALSRPQWGETDIELLQSNSDYLLAIDVSKSMLAEDTVPSRLERAKLLASNFIAKLQGERVGLLAFTRNAFVEVPFSTDYDLIQEMISALSLDDFSNGGTSFAAMMEEVLLFFSSEERHKKILILFSDGEDHGGRWEQKLTELKKNGVQVLAIGIGSSNGALIKNSNGALYKDYNGQPIVSFFNPSSLELIAHSTGGIYVQADKWLDIVPLVQKMVKSPEYSKNKEKMKVLAEKYIYFLLPALLLAIASFYWEFPRHERFIMVNKPGAKGKKN</sequence>
<dbReference type="Proteomes" id="UP000031594">
    <property type="component" value="Unassembled WGS sequence"/>
</dbReference>
<dbReference type="InterPro" id="IPR024163">
    <property type="entry name" value="Aerotolerance_reg_N"/>
</dbReference>
<dbReference type="PROSITE" id="PS50234">
    <property type="entry name" value="VWFA"/>
    <property type="match status" value="1"/>
</dbReference>
<evidence type="ECO:0000313" key="6">
    <source>
        <dbReference type="Proteomes" id="UP000315925"/>
    </source>
</evidence>
<keyword evidence="1" id="KW-1133">Transmembrane helix</keyword>
<dbReference type="EMBL" id="CP037899">
    <property type="protein sequence ID" value="QDQ43364.1"/>
    <property type="molecule type" value="Genomic_DNA"/>
</dbReference>
<dbReference type="STRING" id="1202785.A946_06550"/>
<feature type="transmembrane region" description="Helical" evidence="1">
    <location>
        <begin position="305"/>
        <end position="322"/>
    </location>
</feature>
<accession>A0A0C1V494</accession>